<sequence>MSIPIVNHKWLTKPNSWLYGRRASSSTQAYSHPTNWSTFINAKSCDAVKPMLPKNT</sequence>
<dbReference type="EMBL" id="JAUFQC010000027">
    <property type="protein sequence ID" value="MDN3612446.1"/>
    <property type="molecule type" value="Genomic_DNA"/>
</dbReference>
<dbReference type="Proteomes" id="UP001238540">
    <property type="component" value="Unassembled WGS sequence"/>
</dbReference>
<evidence type="ECO:0000313" key="1">
    <source>
        <dbReference type="EMBL" id="MDN3612446.1"/>
    </source>
</evidence>
<organism evidence="1 2">
    <name type="scientific">Vibrio ostreicida</name>
    <dbReference type="NCBI Taxonomy" id="526588"/>
    <lineage>
        <taxon>Bacteria</taxon>
        <taxon>Pseudomonadati</taxon>
        <taxon>Pseudomonadota</taxon>
        <taxon>Gammaproteobacteria</taxon>
        <taxon>Vibrionales</taxon>
        <taxon>Vibrionaceae</taxon>
        <taxon>Vibrio</taxon>
    </lineage>
</organism>
<name>A0ABT8BZ58_9VIBR</name>
<reference evidence="2" key="1">
    <citation type="journal article" date="2019" name="Int. J. Syst. Evol. Microbiol.">
        <title>The Global Catalogue of Microorganisms (GCM) 10K type strain sequencing project: providing services to taxonomists for standard genome sequencing and annotation.</title>
        <authorList>
            <consortium name="The Broad Institute Genomics Platform"/>
            <consortium name="The Broad Institute Genome Sequencing Center for Infectious Disease"/>
            <person name="Wu L."/>
            <person name="Ma J."/>
        </authorList>
    </citation>
    <scope>NUCLEOTIDE SEQUENCE [LARGE SCALE GENOMIC DNA]</scope>
    <source>
        <strain evidence="2">CECT 7398</strain>
    </source>
</reference>
<keyword evidence="2" id="KW-1185">Reference proteome</keyword>
<protein>
    <submittedName>
        <fullName evidence="1">Uncharacterized protein</fullName>
    </submittedName>
</protein>
<accession>A0ABT8BZ58</accession>
<comment type="caution">
    <text evidence="1">The sequence shown here is derived from an EMBL/GenBank/DDBJ whole genome shotgun (WGS) entry which is preliminary data.</text>
</comment>
<gene>
    <name evidence="1" type="ORF">QWZ16_22870</name>
</gene>
<evidence type="ECO:0000313" key="2">
    <source>
        <dbReference type="Proteomes" id="UP001238540"/>
    </source>
</evidence>
<dbReference type="RefSeq" id="WP_290313380.1">
    <property type="nucleotide sequence ID" value="NZ_JAUFQC010000027.1"/>
</dbReference>
<proteinExistence type="predicted"/>